<feature type="region of interest" description="Disordered" evidence="1">
    <location>
        <begin position="64"/>
        <end position="90"/>
    </location>
</feature>
<sequence length="162" mass="17761">MSSTRWSGRRPRLPSLGPGSRPRPLTLRSSRLRPSTRPSRSSSTRLPFTWSIGRRSAGRRLVRRLARQSSLPRSSASPKTSLSPAAVAARNERPQRSLAYLLFLPIFLLSALQPSRPPGTGSAPYCRVWMQTQSRASPLPSLGRPSRSDGCSGGPPRGPFFD</sequence>
<dbReference type="GeneID" id="25567292"/>
<organism evidence="2 3">
    <name type="scientific">Thecamonas trahens ATCC 50062</name>
    <dbReference type="NCBI Taxonomy" id="461836"/>
    <lineage>
        <taxon>Eukaryota</taxon>
        <taxon>Apusozoa</taxon>
        <taxon>Apusomonadida</taxon>
        <taxon>Apusomonadidae</taxon>
        <taxon>Thecamonas</taxon>
    </lineage>
</organism>
<feature type="region of interest" description="Disordered" evidence="1">
    <location>
        <begin position="1"/>
        <end position="48"/>
    </location>
</feature>
<name>A0A0L0DK31_THETB</name>
<proteinExistence type="predicted"/>
<dbReference type="RefSeq" id="XP_013755076.1">
    <property type="nucleotide sequence ID" value="XM_013899622.1"/>
</dbReference>
<feature type="region of interest" description="Disordered" evidence="1">
    <location>
        <begin position="135"/>
        <end position="162"/>
    </location>
</feature>
<dbReference type="EMBL" id="GL349475">
    <property type="protein sequence ID" value="KNC52764.1"/>
    <property type="molecule type" value="Genomic_DNA"/>
</dbReference>
<protein>
    <submittedName>
        <fullName evidence="2">Uncharacterized protein</fullName>
    </submittedName>
</protein>
<feature type="compositionally biased region" description="Low complexity" evidence="1">
    <location>
        <begin position="135"/>
        <end position="145"/>
    </location>
</feature>
<gene>
    <name evidence="2" type="ORF">AMSG_08647</name>
</gene>
<feature type="compositionally biased region" description="Polar residues" evidence="1">
    <location>
        <begin position="72"/>
        <end position="83"/>
    </location>
</feature>
<keyword evidence="3" id="KW-1185">Reference proteome</keyword>
<evidence type="ECO:0000313" key="2">
    <source>
        <dbReference type="EMBL" id="KNC52764.1"/>
    </source>
</evidence>
<evidence type="ECO:0000256" key="1">
    <source>
        <dbReference type="SAM" id="MobiDB-lite"/>
    </source>
</evidence>
<dbReference type="Proteomes" id="UP000054408">
    <property type="component" value="Unassembled WGS sequence"/>
</dbReference>
<reference evidence="2 3" key="1">
    <citation type="submission" date="2010-05" db="EMBL/GenBank/DDBJ databases">
        <title>The Genome Sequence of Thecamonas trahens ATCC 50062.</title>
        <authorList>
            <consortium name="The Broad Institute Genome Sequencing Platform"/>
            <person name="Russ C."/>
            <person name="Cuomo C."/>
            <person name="Shea T."/>
            <person name="Young S.K."/>
            <person name="Zeng Q."/>
            <person name="Koehrsen M."/>
            <person name="Haas B."/>
            <person name="Borodovsky M."/>
            <person name="Guigo R."/>
            <person name="Alvarado L."/>
            <person name="Berlin A."/>
            <person name="Bochicchio J."/>
            <person name="Borenstein D."/>
            <person name="Chapman S."/>
            <person name="Chen Z."/>
            <person name="Freedman E."/>
            <person name="Gellesch M."/>
            <person name="Goldberg J."/>
            <person name="Griggs A."/>
            <person name="Gujja S."/>
            <person name="Heilman E."/>
            <person name="Heiman D."/>
            <person name="Hepburn T."/>
            <person name="Howarth C."/>
            <person name="Jen D."/>
            <person name="Larson L."/>
            <person name="Mehta T."/>
            <person name="Park D."/>
            <person name="Pearson M."/>
            <person name="Roberts A."/>
            <person name="Saif S."/>
            <person name="Shenoy N."/>
            <person name="Sisk P."/>
            <person name="Stolte C."/>
            <person name="Sykes S."/>
            <person name="Thomson T."/>
            <person name="Walk T."/>
            <person name="White J."/>
            <person name="Yandava C."/>
            <person name="Burger G."/>
            <person name="Gray M.W."/>
            <person name="Holland P.W.H."/>
            <person name="King N."/>
            <person name="Lang F.B.F."/>
            <person name="Roger A.J."/>
            <person name="Ruiz-Trillo I."/>
            <person name="Lander E."/>
            <person name="Nusbaum C."/>
        </authorList>
    </citation>
    <scope>NUCLEOTIDE SEQUENCE [LARGE SCALE GENOMIC DNA]</scope>
    <source>
        <strain evidence="2 3">ATCC 50062</strain>
    </source>
</reference>
<feature type="compositionally biased region" description="Low complexity" evidence="1">
    <location>
        <begin position="20"/>
        <end position="47"/>
    </location>
</feature>
<evidence type="ECO:0000313" key="3">
    <source>
        <dbReference type="Proteomes" id="UP000054408"/>
    </source>
</evidence>
<accession>A0A0L0DK31</accession>
<dbReference type="AlphaFoldDB" id="A0A0L0DK31"/>